<dbReference type="SMART" id="SM00052">
    <property type="entry name" value="EAL"/>
    <property type="match status" value="1"/>
</dbReference>
<dbReference type="NCBIfam" id="TIGR00254">
    <property type="entry name" value="GGDEF"/>
    <property type="match status" value="1"/>
</dbReference>
<dbReference type="EMBL" id="JBHTOQ010000003">
    <property type="protein sequence ID" value="MFD1480199.1"/>
    <property type="molecule type" value="Genomic_DNA"/>
</dbReference>
<dbReference type="SUPFAM" id="SSF55073">
    <property type="entry name" value="Nucleotide cyclase"/>
    <property type="match status" value="1"/>
</dbReference>
<dbReference type="SMART" id="SM00065">
    <property type="entry name" value="GAF"/>
    <property type="match status" value="1"/>
</dbReference>
<dbReference type="InterPro" id="IPR001633">
    <property type="entry name" value="EAL_dom"/>
</dbReference>
<evidence type="ECO:0000259" key="2">
    <source>
        <dbReference type="PROSITE" id="PS50887"/>
    </source>
</evidence>
<accession>A0ABW4DUD0</accession>
<dbReference type="Gene3D" id="3.30.450.40">
    <property type="match status" value="1"/>
</dbReference>
<dbReference type="SUPFAM" id="SSF55781">
    <property type="entry name" value="GAF domain-like"/>
    <property type="match status" value="1"/>
</dbReference>
<feature type="domain" description="GGDEF" evidence="2">
    <location>
        <begin position="198"/>
        <end position="330"/>
    </location>
</feature>
<dbReference type="Gene3D" id="3.20.20.450">
    <property type="entry name" value="EAL domain"/>
    <property type="match status" value="1"/>
</dbReference>
<dbReference type="Pfam" id="PF13185">
    <property type="entry name" value="GAF_2"/>
    <property type="match status" value="1"/>
</dbReference>
<dbReference type="InterPro" id="IPR043128">
    <property type="entry name" value="Rev_trsase/Diguanyl_cyclase"/>
</dbReference>
<dbReference type="PROSITE" id="PS50887">
    <property type="entry name" value="GGDEF"/>
    <property type="match status" value="1"/>
</dbReference>
<dbReference type="PANTHER" id="PTHR44757">
    <property type="entry name" value="DIGUANYLATE CYCLASE DGCP"/>
    <property type="match status" value="1"/>
</dbReference>
<sequence>MLRIQNEILRMIANGEPLTDTARRICELVETQLPGTVCSILTVDRAGLLHPLAAPSLPDDYSAALDGMVIGPEVGACGTAAYLRQTVVIEDMAIDPRCAKFASRLDGLGVTACWSMPIVNDEGNAVAVLGLYHRDAHVPDSTERALAEACVDLCTIALRRNERIAARERRANIDALTGLPNRSAFEAAMANIPCDDVGSWGLFILDLDNLKVVNDTFGHLAGDALIRTAASRIARVMAPDITFRLGGDEFAVVMQAPDVLSDLDAAAARIFAALELPAPCAGHMVVPRATIGGAVLAKAEATAMAVSEAADFALYHAKETGRGGFVRYWPGIGSRITRRRDAIRDVAEALKDDRIEAHYQPVVRLDTGEIIGLEALCRMRTVEGELITASDFYEATTDAHVAAELTERMLAAVAGDIRRWLDGEIPVQHVGINVSMADFYTGSVARKLQAAFGRAGVSLNHIILEVSEDVYFGRRDRVVAKEIESLRAAGVLVALDDFGTGYASLTHLLNVPVDIIKIDQAFVARLWPDDASMVIVEGLIEIARRLDIRVVAEGIETEVQASQLWAMGCQLGQGFAFSRAVGSKDIETLLRRHAQGIPGVTPLFAGQGAVLKQTGSELPLQRRAAAS</sequence>
<keyword evidence="4" id="KW-1185">Reference proteome</keyword>
<protein>
    <submittedName>
        <fullName evidence="3">Bifunctional diguanylate cyclase/phosphodiesterase</fullName>
    </submittedName>
</protein>
<dbReference type="InterPro" id="IPR052155">
    <property type="entry name" value="Biofilm_reg_signaling"/>
</dbReference>
<dbReference type="Proteomes" id="UP001597302">
    <property type="component" value="Unassembled WGS sequence"/>
</dbReference>
<dbReference type="RefSeq" id="WP_207392190.1">
    <property type="nucleotide sequence ID" value="NZ_CBCSAJ010000006.1"/>
</dbReference>
<dbReference type="InterPro" id="IPR003018">
    <property type="entry name" value="GAF"/>
</dbReference>
<reference evidence="4" key="1">
    <citation type="journal article" date="2019" name="Int. J. Syst. Evol. Microbiol.">
        <title>The Global Catalogue of Microorganisms (GCM) 10K type strain sequencing project: providing services to taxonomists for standard genome sequencing and annotation.</title>
        <authorList>
            <consortium name="The Broad Institute Genomics Platform"/>
            <consortium name="The Broad Institute Genome Sequencing Center for Infectious Disease"/>
            <person name="Wu L."/>
            <person name="Ma J."/>
        </authorList>
    </citation>
    <scope>NUCLEOTIDE SEQUENCE [LARGE SCALE GENOMIC DNA]</scope>
    <source>
        <strain evidence="4">CCM 8875</strain>
    </source>
</reference>
<feature type="domain" description="EAL" evidence="1">
    <location>
        <begin position="339"/>
        <end position="594"/>
    </location>
</feature>
<dbReference type="Pfam" id="PF00563">
    <property type="entry name" value="EAL"/>
    <property type="match status" value="1"/>
</dbReference>
<dbReference type="CDD" id="cd01948">
    <property type="entry name" value="EAL"/>
    <property type="match status" value="1"/>
</dbReference>
<evidence type="ECO:0000259" key="1">
    <source>
        <dbReference type="PROSITE" id="PS50883"/>
    </source>
</evidence>
<dbReference type="PANTHER" id="PTHR44757:SF2">
    <property type="entry name" value="BIOFILM ARCHITECTURE MAINTENANCE PROTEIN MBAA"/>
    <property type="match status" value="1"/>
</dbReference>
<proteinExistence type="predicted"/>
<dbReference type="SMART" id="SM00267">
    <property type="entry name" value="GGDEF"/>
    <property type="match status" value="1"/>
</dbReference>
<dbReference type="SUPFAM" id="SSF141868">
    <property type="entry name" value="EAL domain-like"/>
    <property type="match status" value="1"/>
</dbReference>
<name>A0ABW4DUD0_9RHOB</name>
<dbReference type="InterPro" id="IPR029016">
    <property type="entry name" value="GAF-like_dom_sf"/>
</dbReference>
<dbReference type="Gene3D" id="3.30.70.270">
    <property type="match status" value="1"/>
</dbReference>
<dbReference type="PROSITE" id="PS50883">
    <property type="entry name" value="EAL"/>
    <property type="match status" value="1"/>
</dbReference>
<gene>
    <name evidence="3" type="ORF">ACFQ5P_02705</name>
</gene>
<dbReference type="InterPro" id="IPR035919">
    <property type="entry name" value="EAL_sf"/>
</dbReference>
<organism evidence="3 4">
    <name type="scientific">Paracoccus nototheniae</name>
    <dbReference type="NCBI Taxonomy" id="2489002"/>
    <lineage>
        <taxon>Bacteria</taxon>
        <taxon>Pseudomonadati</taxon>
        <taxon>Pseudomonadota</taxon>
        <taxon>Alphaproteobacteria</taxon>
        <taxon>Rhodobacterales</taxon>
        <taxon>Paracoccaceae</taxon>
        <taxon>Paracoccus</taxon>
    </lineage>
</organism>
<dbReference type="InterPro" id="IPR029787">
    <property type="entry name" value="Nucleotide_cyclase"/>
</dbReference>
<comment type="caution">
    <text evidence="3">The sequence shown here is derived from an EMBL/GenBank/DDBJ whole genome shotgun (WGS) entry which is preliminary data.</text>
</comment>
<dbReference type="Pfam" id="PF00990">
    <property type="entry name" value="GGDEF"/>
    <property type="match status" value="1"/>
</dbReference>
<dbReference type="InterPro" id="IPR000160">
    <property type="entry name" value="GGDEF_dom"/>
</dbReference>
<evidence type="ECO:0000313" key="4">
    <source>
        <dbReference type="Proteomes" id="UP001597302"/>
    </source>
</evidence>
<dbReference type="CDD" id="cd01949">
    <property type="entry name" value="GGDEF"/>
    <property type="match status" value="1"/>
</dbReference>
<evidence type="ECO:0000313" key="3">
    <source>
        <dbReference type="EMBL" id="MFD1480199.1"/>
    </source>
</evidence>